<dbReference type="InterPro" id="IPR006153">
    <property type="entry name" value="Cation/H_exchanger_TM"/>
</dbReference>
<reference evidence="13" key="1">
    <citation type="journal article" date="2019" name="Int. J. Syst. Evol. Microbiol.">
        <title>The Global Catalogue of Microorganisms (GCM) 10K type strain sequencing project: providing services to taxonomists for standard genome sequencing and annotation.</title>
        <authorList>
            <consortium name="The Broad Institute Genomics Platform"/>
            <consortium name="The Broad Institute Genome Sequencing Center for Infectious Disease"/>
            <person name="Wu L."/>
            <person name="Ma J."/>
        </authorList>
    </citation>
    <scope>NUCLEOTIDE SEQUENCE [LARGE SCALE GENOMIC DNA]</scope>
    <source>
        <strain evidence="13">KCTC 52438</strain>
    </source>
</reference>
<evidence type="ECO:0000256" key="8">
    <source>
        <dbReference type="ARBA" id="ARBA00023136"/>
    </source>
</evidence>
<keyword evidence="7" id="KW-0406">Ion transport</keyword>
<evidence type="ECO:0000256" key="3">
    <source>
        <dbReference type="ARBA" id="ARBA00022448"/>
    </source>
</evidence>
<evidence type="ECO:0000256" key="6">
    <source>
        <dbReference type="ARBA" id="ARBA00022989"/>
    </source>
</evidence>
<dbReference type="InterPro" id="IPR036291">
    <property type="entry name" value="NAD(P)-bd_dom_sf"/>
</dbReference>
<keyword evidence="5 9" id="KW-0812">Transmembrane</keyword>
<dbReference type="InterPro" id="IPR003148">
    <property type="entry name" value="RCK_N"/>
</dbReference>
<gene>
    <name evidence="12" type="ORF">ACFOEK_02845</name>
</gene>
<dbReference type="EMBL" id="JBHRSZ010000002">
    <property type="protein sequence ID" value="MFC3149953.1"/>
    <property type="molecule type" value="Genomic_DNA"/>
</dbReference>
<sequence length="524" mass="57323">MDFIWILIAYLFGFAFKQLNLPPLIGYLIAGFALHAYGLEADSLLQTLGNLGVTLLLFTIGLKIHLKDLTRIEVWGGTLFHMAIWVAALTGMLTLLSMSALPYFSDLTLQSAAIIAFALSFSSTVCVVKLLEDSGEMKTRHGKLAIGILVIQDIAAVLFLVFAKGELPTIWALGLILLAFSQPIFNWVLNRSGHGEMLPLTGFLLAFGGYELFELVGMKGDLGALVFGVLLAQHRKSGELAKALLSFKDLFLIGFFLAIGFTALPTLDMFVIALGLCLLLLVVKALLYFALLTGLKLRGRTSYLAGLSLMNFSEFGLIVMVLSVNSGWLDNNWLVIIALAVSISFVITSITYKGAHGFYARNKSIIRKYERSERLNRDIFCQPPNAEVLVIGLGRVGQGAYKALHKEIGDRVCGIDADNLTIKHLTEEGLPVVMGDAEDADFWDNLNLAPVKLVMLALPSIEDMKNITEQLQLSNYKGSIAGIARYADEQELLRESGIDHVFNFFAEAGSGFAEESLKIIAPQS</sequence>
<feature type="transmembrane region" description="Helical" evidence="9">
    <location>
        <begin position="270"/>
        <end position="291"/>
    </location>
</feature>
<protein>
    <submittedName>
        <fullName evidence="12">Cation:proton antiporter</fullName>
    </submittedName>
</protein>
<evidence type="ECO:0000313" key="13">
    <source>
        <dbReference type="Proteomes" id="UP001595476"/>
    </source>
</evidence>
<feature type="transmembrane region" description="Helical" evidence="9">
    <location>
        <begin position="243"/>
        <end position="264"/>
    </location>
</feature>
<keyword evidence="3" id="KW-0813">Transport</keyword>
<dbReference type="Pfam" id="PF02254">
    <property type="entry name" value="TrkA_N"/>
    <property type="match status" value="1"/>
</dbReference>
<evidence type="ECO:0000256" key="2">
    <source>
        <dbReference type="ARBA" id="ARBA00005551"/>
    </source>
</evidence>
<feature type="transmembrane region" description="Helical" evidence="9">
    <location>
        <begin position="112"/>
        <end position="132"/>
    </location>
</feature>
<feature type="transmembrane region" description="Helical" evidence="9">
    <location>
        <begin position="44"/>
        <end position="66"/>
    </location>
</feature>
<evidence type="ECO:0000256" key="5">
    <source>
        <dbReference type="ARBA" id="ARBA00022692"/>
    </source>
</evidence>
<evidence type="ECO:0000259" key="11">
    <source>
        <dbReference type="Pfam" id="PF02254"/>
    </source>
</evidence>
<dbReference type="InterPro" id="IPR038770">
    <property type="entry name" value="Na+/solute_symporter_sf"/>
</dbReference>
<comment type="similarity">
    <text evidence="2">Belongs to the monovalent cation:proton antiporter 2 (CPA2) transporter (TC 2.A.37) family.</text>
</comment>
<feature type="transmembrane region" description="Helical" evidence="9">
    <location>
        <begin position="78"/>
        <end position="100"/>
    </location>
</feature>
<keyword evidence="6 9" id="KW-1133">Transmembrane helix</keyword>
<feature type="transmembrane region" description="Helical" evidence="9">
    <location>
        <begin position="303"/>
        <end position="321"/>
    </location>
</feature>
<evidence type="ECO:0000256" key="9">
    <source>
        <dbReference type="SAM" id="Phobius"/>
    </source>
</evidence>
<dbReference type="Pfam" id="PF00999">
    <property type="entry name" value="Na_H_Exchanger"/>
    <property type="match status" value="1"/>
</dbReference>
<dbReference type="Proteomes" id="UP001595476">
    <property type="component" value="Unassembled WGS sequence"/>
</dbReference>
<feature type="domain" description="Cation/H+ exchanger transmembrane" evidence="10">
    <location>
        <begin position="7"/>
        <end position="351"/>
    </location>
</feature>
<accession>A0ABV7HB67</accession>
<dbReference type="Gene3D" id="1.20.1530.20">
    <property type="match status" value="1"/>
</dbReference>
<feature type="domain" description="RCK N-terminal" evidence="11">
    <location>
        <begin position="388"/>
        <end position="503"/>
    </location>
</feature>
<dbReference type="Gene3D" id="3.40.50.720">
    <property type="entry name" value="NAD(P)-binding Rossmann-like Domain"/>
    <property type="match status" value="1"/>
</dbReference>
<evidence type="ECO:0000256" key="7">
    <source>
        <dbReference type="ARBA" id="ARBA00023065"/>
    </source>
</evidence>
<feature type="transmembrane region" description="Helical" evidence="9">
    <location>
        <begin position="333"/>
        <end position="352"/>
    </location>
</feature>
<evidence type="ECO:0000256" key="1">
    <source>
        <dbReference type="ARBA" id="ARBA00004141"/>
    </source>
</evidence>
<dbReference type="PANTHER" id="PTHR42751:SF1">
    <property type="entry name" value="CATION_PROTON ANTIPORTER YBAL-RELATED"/>
    <property type="match status" value="1"/>
</dbReference>
<keyword evidence="13" id="KW-1185">Reference proteome</keyword>
<feature type="transmembrane region" description="Helical" evidence="9">
    <location>
        <begin position="144"/>
        <end position="163"/>
    </location>
</feature>
<comment type="caution">
    <text evidence="12">The sequence shown here is derived from an EMBL/GenBank/DDBJ whole genome shotgun (WGS) entry which is preliminary data.</text>
</comment>
<keyword evidence="4" id="KW-0050">Antiport</keyword>
<evidence type="ECO:0000256" key="4">
    <source>
        <dbReference type="ARBA" id="ARBA00022449"/>
    </source>
</evidence>
<dbReference type="SUPFAM" id="SSF51735">
    <property type="entry name" value="NAD(P)-binding Rossmann-fold domains"/>
    <property type="match status" value="1"/>
</dbReference>
<dbReference type="RefSeq" id="WP_386715862.1">
    <property type="nucleotide sequence ID" value="NZ_JBHRSZ010000002.1"/>
</dbReference>
<dbReference type="PANTHER" id="PTHR42751">
    <property type="entry name" value="SODIUM/HYDROGEN EXCHANGER FAMILY/TRKA DOMAIN PROTEIN"/>
    <property type="match status" value="1"/>
</dbReference>
<evidence type="ECO:0000313" key="12">
    <source>
        <dbReference type="EMBL" id="MFC3149953.1"/>
    </source>
</evidence>
<keyword evidence="8 9" id="KW-0472">Membrane</keyword>
<comment type="subcellular location">
    <subcellularLocation>
        <location evidence="1">Membrane</location>
        <topology evidence="1">Multi-pass membrane protein</topology>
    </subcellularLocation>
</comment>
<proteinExistence type="inferred from homology"/>
<feature type="transmembrane region" description="Helical" evidence="9">
    <location>
        <begin position="169"/>
        <end position="189"/>
    </location>
</feature>
<evidence type="ECO:0000259" key="10">
    <source>
        <dbReference type="Pfam" id="PF00999"/>
    </source>
</evidence>
<name>A0ABV7HB67_9GAMM</name>
<organism evidence="12 13">
    <name type="scientific">Litoribrevibacter euphylliae</name>
    <dbReference type="NCBI Taxonomy" id="1834034"/>
    <lineage>
        <taxon>Bacteria</taxon>
        <taxon>Pseudomonadati</taxon>
        <taxon>Pseudomonadota</taxon>
        <taxon>Gammaproteobacteria</taxon>
        <taxon>Oceanospirillales</taxon>
        <taxon>Oceanospirillaceae</taxon>
        <taxon>Litoribrevibacter</taxon>
    </lineage>
</organism>